<evidence type="ECO:0000313" key="4">
    <source>
        <dbReference type="EMBL" id="GLQ56826.1"/>
    </source>
</evidence>
<dbReference type="RefSeq" id="WP_284342226.1">
    <property type="nucleotide sequence ID" value="NZ_BSNS01000022.1"/>
</dbReference>
<evidence type="ECO:0000313" key="5">
    <source>
        <dbReference type="Proteomes" id="UP001156691"/>
    </source>
</evidence>
<accession>A0ABQ5W9U9</accession>
<dbReference type="PROSITE" id="PS51186">
    <property type="entry name" value="GNAT"/>
    <property type="match status" value="1"/>
</dbReference>
<reference evidence="5" key="1">
    <citation type="journal article" date="2019" name="Int. J. Syst. Evol. Microbiol.">
        <title>The Global Catalogue of Microorganisms (GCM) 10K type strain sequencing project: providing services to taxonomists for standard genome sequencing and annotation.</title>
        <authorList>
            <consortium name="The Broad Institute Genomics Platform"/>
            <consortium name="The Broad Institute Genome Sequencing Center for Infectious Disease"/>
            <person name="Wu L."/>
            <person name="Ma J."/>
        </authorList>
    </citation>
    <scope>NUCLEOTIDE SEQUENCE [LARGE SCALE GENOMIC DNA]</scope>
    <source>
        <strain evidence="5">NBRC 112416</strain>
    </source>
</reference>
<dbReference type="EMBL" id="BSNS01000022">
    <property type="protein sequence ID" value="GLQ56826.1"/>
    <property type="molecule type" value="Genomic_DNA"/>
</dbReference>
<evidence type="ECO:0000256" key="1">
    <source>
        <dbReference type="ARBA" id="ARBA00022679"/>
    </source>
</evidence>
<dbReference type="Gene3D" id="3.40.630.30">
    <property type="match status" value="1"/>
</dbReference>
<comment type="caution">
    <text evidence="4">The sequence shown here is derived from an EMBL/GenBank/DDBJ whole genome shotgun (WGS) entry which is preliminary data.</text>
</comment>
<dbReference type="InterPro" id="IPR050832">
    <property type="entry name" value="Bact_Acetyltransf"/>
</dbReference>
<protein>
    <submittedName>
        <fullName evidence="4">N-acetyltransferase</fullName>
    </submittedName>
</protein>
<dbReference type="InterPro" id="IPR000182">
    <property type="entry name" value="GNAT_dom"/>
</dbReference>
<dbReference type="InterPro" id="IPR016181">
    <property type="entry name" value="Acyl_CoA_acyltransferase"/>
</dbReference>
<keyword evidence="2" id="KW-0012">Acyltransferase</keyword>
<evidence type="ECO:0000256" key="2">
    <source>
        <dbReference type="ARBA" id="ARBA00023315"/>
    </source>
</evidence>
<dbReference type="CDD" id="cd04301">
    <property type="entry name" value="NAT_SF"/>
    <property type="match status" value="1"/>
</dbReference>
<sequence length="182" mass="19680">MDVAGLAIRAAQPADFEAIRDLHERAFGGETVPRLVEALLDAPAAIAPVSLVATREGEKVVGHVLLSAARLDAPPRLVDVVTLSPLAVAEEVRRQGIGARLIESALAEADKLGIPLVFLEGSPRYYSTRGFENAVSLGFRRPSLRIPEAAFQVARLSAYEPWMTGSFVYSETFWAHDCVGLR</sequence>
<dbReference type="Pfam" id="PF13527">
    <property type="entry name" value="Acetyltransf_9"/>
    <property type="match status" value="1"/>
</dbReference>
<keyword evidence="1" id="KW-0808">Transferase</keyword>
<keyword evidence="5" id="KW-1185">Reference proteome</keyword>
<organism evidence="4 5">
    <name type="scientific">Devosia nitrariae</name>
    <dbReference type="NCBI Taxonomy" id="2071872"/>
    <lineage>
        <taxon>Bacteria</taxon>
        <taxon>Pseudomonadati</taxon>
        <taxon>Pseudomonadota</taxon>
        <taxon>Alphaproteobacteria</taxon>
        <taxon>Hyphomicrobiales</taxon>
        <taxon>Devosiaceae</taxon>
        <taxon>Devosia</taxon>
    </lineage>
</organism>
<dbReference type="PANTHER" id="PTHR43877">
    <property type="entry name" value="AMINOALKYLPHOSPHONATE N-ACETYLTRANSFERASE-RELATED-RELATED"/>
    <property type="match status" value="1"/>
</dbReference>
<feature type="domain" description="N-acetyltransferase" evidence="3">
    <location>
        <begin position="6"/>
        <end position="166"/>
    </location>
</feature>
<dbReference type="Proteomes" id="UP001156691">
    <property type="component" value="Unassembled WGS sequence"/>
</dbReference>
<gene>
    <name evidence="4" type="ORF">GCM10010862_40850</name>
</gene>
<proteinExistence type="predicted"/>
<evidence type="ECO:0000259" key="3">
    <source>
        <dbReference type="PROSITE" id="PS51186"/>
    </source>
</evidence>
<dbReference type="SUPFAM" id="SSF55729">
    <property type="entry name" value="Acyl-CoA N-acyltransferases (Nat)"/>
    <property type="match status" value="1"/>
</dbReference>
<name>A0ABQ5W9U9_9HYPH</name>